<dbReference type="Gene3D" id="3.40.30.10">
    <property type="entry name" value="Glutaredoxin"/>
    <property type="match status" value="1"/>
</dbReference>
<comment type="caution">
    <text evidence="3">The sequence shown here is derived from an EMBL/GenBank/DDBJ whole genome shotgun (WGS) entry which is preliminary data.</text>
</comment>
<organism evidence="3 4">
    <name type="scientific">Acidithiobacillus concretivorus</name>
    <dbReference type="NCBI Taxonomy" id="3063952"/>
    <lineage>
        <taxon>Bacteria</taxon>
        <taxon>Pseudomonadati</taxon>
        <taxon>Pseudomonadota</taxon>
        <taxon>Acidithiobacillia</taxon>
        <taxon>Acidithiobacillales</taxon>
        <taxon>Acidithiobacillaceae</taxon>
        <taxon>Acidithiobacillus</taxon>
    </lineage>
</organism>
<evidence type="ECO:0000259" key="2">
    <source>
        <dbReference type="Pfam" id="PF13098"/>
    </source>
</evidence>
<evidence type="ECO:0000256" key="1">
    <source>
        <dbReference type="SAM" id="SignalP"/>
    </source>
</evidence>
<dbReference type="RefSeq" id="WP_215863534.1">
    <property type="nucleotide sequence ID" value="NZ_JABELD010000051.1"/>
</dbReference>
<feature type="signal peptide" evidence="1">
    <location>
        <begin position="1"/>
        <end position="27"/>
    </location>
</feature>
<dbReference type="InterPro" id="IPR036249">
    <property type="entry name" value="Thioredoxin-like_sf"/>
</dbReference>
<keyword evidence="1" id="KW-0732">Signal</keyword>
<dbReference type="NCBIfam" id="NF008657">
    <property type="entry name" value="PRK11657.1"/>
    <property type="match status" value="1"/>
</dbReference>
<reference evidence="3 4" key="1">
    <citation type="journal article" date="2021" name="ISME J.">
        <title>Genomic evolution of the class Acidithiobacillia: deep-branching Proteobacteria living in extreme acidic conditions.</title>
        <authorList>
            <person name="Moya-Beltran A."/>
            <person name="Beard S."/>
            <person name="Rojas-Villalobos C."/>
            <person name="Issotta F."/>
            <person name="Gallardo Y."/>
            <person name="Ulloa R."/>
            <person name="Giaveno A."/>
            <person name="Degli Esposti M."/>
            <person name="Johnson D.B."/>
            <person name="Quatrini R."/>
        </authorList>
    </citation>
    <scope>NUCLEOTIDE SEQUENCE [LARGE SCALE GENOMIC DNA]</scope>
    <source>
        <strain evidence="3 4">ATCC 19703</strain>
    </source>
</reference>
<feature type="domain" description="Thioredoxin-like fold" evidence="2">
    <location>
        <begin position="141"/>
        <end position="262"/>
    </location>
</feature>
<sequence>MRSGPTRSLVGGLAAGLLLTSSAWAMAGTIPQSYQAGAKTIVAMSHGQAKILRTFRAKAGLNGYAVQLSLGHALVMFTSPDGKYVFMGGIFDKAGHNLSVSYAHQYLPKADLPQKISPSVMGKAVTQTTNFLIGNPKATKQVWFVGDPNCIFCHLTYEHLLPYVKKGELKIHLIPVGFLKPSSAPKAETILAAKDPAKAWAYDEAHFNATEEEGGTVPLAKIPADDQRDIQANNAWMNHHGIHGTPFLVYQNAQGQWAVNPGMPEDTDAFIKGIEG</sequence>
<dbReference type="Pfam" id="PF13098">
    <property type="entry name" value="Thioredoxin_2"/>
    <property type="match status" value="1"/>
</dbReference>
<dbReference type="Proteomes" id="UP001197028">
    <property type="component" value="Unassembled WGS sequence"/>
</dbReference>
<dbReference type="PANTHER" id="PTHR35272">
    <property type="entry name" value="THIOL:DISULFIDE INTERCHANGE PROTEIN DSBC-RELATED"/>
    <property type="match status" value="1"/>
</dbReference>
<keyword evidence="4" id="KW-1185">Reference proteome</keyword>
<evidence type="ECO:0000313" key="3">
    <source>
        <dbReference type="EMBL" id="MBU2738567.1"/>
    </source>
</evidence>
<evidence type="ECO:0000313" key="4">
    <source>
        <dbReference type="Proteomes" id="UP001197028"/>
    </source>
</evidence>
<dbReference type="InterPro" id="IPR009094">
    <property type="entry name" value="DiS-bond_isomerase_DsbC/G_N_sf"/>
</dbReference>
<dbReference type="InterPro" id="IPR051470">
    <property type="entry name" value="Thiol:disulfide_interchange"/>
</dbReference>
<dbReference type="SUPFAM" id="SSF52833">
    <property type="entry name" value="Thioredoxin-like"/>
    <property type="match status" value="1"/>
</dbReference>
<accession>A0ABS5ZPU6</accession>
<proteinExistence type="predicted"/>
<feature type="chain" id="PRO_5045561523" evidence="1">
    <location>
        <begin position="28"/>
        <end position="276"/>
    </location>
</feature>
<dbReference type="PANTHER" id="PTHR35272:SF4">
    <property type="entry name" value="THIOL:DISULFIDE INTERCHANGE PROTEIN DSBG"/>
    <property type="match status" value="1"/>
</dbReference>
<gene>
    <name evidence="3" type="primary">dsbG</name>
    <name evidence="3" type="ORF">HJG40_07125</name>
</gene>
<name>A0ABS5ZPU6_9PROT</name>
<protein>
    <submittedName>
        <fullName evidence="3">Thiol:disulfide interchange protein DsbG</fullName>
    </submittedName>
</protein>
<dbReference type="Gene3D" id="3.10.450.70">
    <property type="entry name" value="Disulphide bond isomerase, DsbC/G, N-terminal"/>
    <property type="match status" value="1"/>
</dbReference>
<dbReference type="EMBL" id="JABELD010000051">
    <property type="protein sequence ID" value="MBU2738567.1"/>
    <property type="molecule type" value="Genomic_DNA"/>
</dbReference>
<dbReference type="InterPro" id="IPR012336">
    <property type="entry name" value="Thioredoxin-like_fold"/>
</dbReference>